<evidence type="ECO:0000259" key="1">
    <source>
        <dbReference type="Pfam" id="PF13480"/>
    </source>
</evidence>
<name>A0A845AWU3_9SPHN</name>
<dbReference type="AlphaFoldDB" id="A0A845AWU3"/>
<proteinExistence type="predicted"/>
<dbReference type="Gene3D" id="3.40.630.30">
    <property type="match status" value="1"/>
</dbReference>
<dbReference type="InterPro" id="IPR016181">
    <property type="entry name" value="Acyl_CoA_acyltransferase"/>
</dbReference>
<dbReference type="Pfam" id="PF13480">
    <property type="entry name" value="Acetyltransf_6"/>
    <property type="match status" value="1"/>
</dbReference>
<sequence length="302" mass="34277">MEWFQLLAAGGISPLLVEARQKGESLALPLTRTDSGLEPLINWYSFIWRPVMRCDDLCAPLLLAAAKDLRRQSHRVTLWPLPDEDGTASRLEHAFRDAGWRVDRSQCDHNHILKVGGRSFADYWAARPGQMRTTLKRKAKKVEVEILERFEPAAWAAYEQVYANSWKPEEGNPALLRQFAQAEGAAGRLRLGIARHEGISVAAQFWTVENSAAYIHKLAHLKDYKALSAGTTLSAAMFEHAIDRDRVTLVDFGTGNDPYKADWMEEDRPRFRLDCLDTRQIRAWPVLARRMAGRVARALQQS</sequence>
<keyword evidence="3" id="KW-1185">Reference proteome</keyword>
<accession>A0A845AWU3</accession>
<feature type="domain" description="BioF2-like acetyltransferase" evidence="1">
    <location>
        <begin position="131"/>
        <end position="260"/>
    </location>
</feature>
<dbReference type="GO" id="GO:0016740">
    <property type="term" value="F:transferase activity"/>
    <property type="evidence" value="ECO:0007669"/>
    <property type="project" value="UniProtKB-KW"/>
</dbReference>
<gene>
    <name evidence="2" type="ORF">GRI65_03295</name>
</gene>
<dbReference type="Proteomes" id="UP000431922">
    <property type="component" value="Unassembled WGS sequence"/>
</dbReference>
<dbReference type="EMBL" id="WTYL01000001">
    <property type="protein sequence ID" value="MXP43481.1"/>
    <property type="molecule type" value="Genomic_DNA"/>
</dbReference>
<evidence type="ECO:0000313" key="2">
    <source>
        <dbReference type="EMBL" id="MXP43481.1"/>
    </source>
</evidence>
<evidence type="ECO:0000313" key="3">
    <source>
        <dbReference type="Proteomes" id="UP000431922"/>
    </source>
</evidence>
<comment type="caution">
    <text evidence="2">The sequence shown here is derived from an EMBL/GenBank/DDBJ whole genome shotgun (WGS) entry which is preliminary data.</text>
</comment>
<reference evidence="2 3" key="1">
    <citation type="submission" date="2019-12" db="EMBL/GenBank/DDBJ databases">
        <title>Genomic-based taxomic classification of the family Erythrobacteraceae.</title>
        <authorList>
            <person name="Xu L."/>
        </authorList>
    </citation>
    <scope>NUCLEOTIDE SEQUENCE [LARGE SCALE GENOMIC DNA]</scope>
    <source>
        <strain evidence="2 3">KCTC 42453</strain>
    </source>
</reference>
<organism evidence="2 3">
    <name type="scientific">Allopontixanthobacter sediminis</name>
    <dbReference type="NCBI Taxonomy" id="1689985"/>
    <lineage>
        <taxon>Bacteria</taxon>
        <taxon>Pseudomonadati</taxon>
        <taxon>Pseudomonadota</taxon>
        <taxon>Alphaproteobacteria</taxon>
        <taxon>Sphingomonadales</taxon>
        <taxon>Erythrobacteraceae</taxon>
        <taxon>Allopontixanthobacter</taxon>
    </lineage>
</organism>
<dbReference type="OrthoDB" id="8334427at2"/>
<keyword evidence="2" id="KW-0808">Transferase</keyword>
<dbReference type="SUPFAM" id="SSF55729">
    <property type="entry name" value="Acyl-CoA N-acyltransferases (Nat)"/>
    <property type="match status" value="1"/>
</dbReference>
<dbReference type="InterPro" id="IPR038740">
    <property type="entry name" value="BioF2-like_GNAT_dom"/>
</dbReference>
<protein>
    <submittedName>
        <fullName evidence="2">GNAT family N-acetyltransferase</fullName>
    </submittedName>
</protein>